<dbReference type="KEGG" id="mbn:Mboo_1449"/>
<proteinExistence type="predicted"/>
<dbReference type="OrthoDB" id="146335at2157"/>
<dbReference type="eggNOG" id="arCOG04483">
    <property type="taxonomic scope" value="Archaea"/>
</dbReference>
<evidence type="ECO:0000256" key="2">
    <source>
        <dbReference type="ARBA" id="ARBA00022723"/>
    </source>
</evidence>
<dbReference type="InterPro" id="IPR007202">
    <property type="entry name" value="4Fe-4S_dom"/>
</dbReference>
<evidence type="ECO:0000256" key="3">
    <source>
        <dbReference type="ARBA" id="ARBA00023004"/>
    </source>
</evidence>
<organism evidence="6 7">
    <name type="scientific">Methanoregula boonei (strain DSM 21154 / JCM 14090 / 6A8)</name>
    <dbReference type="NCBI Taxonomy" id="456442"/>
    <lineage>
        <taxon>Archaea</taxon>
        <taxon>Methanobacteriati</taxon>
        <taxon>Methanobacteriota</taxon>
        <taxon>Stenosarchaea group</taxon>
        <taxon>Methanomicrobia</taxon>
        <taxon>Methanomicrobiales</taxon>
        <taxon>Methanoregulaceae</taxon>
        <taxon>Methanoregula</taxon>
    </lineage>
</organism>
<dbReference type="AlphaFoldDB" id="A7I8A6"/>
<keyword evidence="7" id="KW-1185">Reference proteome</keyword>
<keyword evidence="4" id="KW-0411">Iron-sulfur</keyword>
<sequence length="186" mass="19079" precursor="true">MTAEKDAVATVAGLMALAARTAPKGKGQDEILITVLTDVQKKKVATAMQEYGTKNGVGFFLRDAGNVAASDACIVIGARGKAYVGINCGACGYPTCAAFAKATGKAKTQNTPFAGPNCAVRMTDLGIAVGSAAKTAQIHNVDNRIMYSAGSIAMALGFLGRDCTAAYAIPLSVSGKSIYFDRPTSK</sequence>
<dbReference type="GeneID" id="5411394"/>
<protein>
    <submittedName>
        <fullName evidence="6">Fe-S cluster domain protein</fullName>
    </submittedName>
</protein>
<dbReference type="PROSITE" id="PS51656">
    <property type="entry name" value="4FE4S"/>
    <property type="match status" value="1"/>
</dbReference>
<dbReference type="Proteomes" id="UP000002408">
    <property type="component" value="Chromosome"/>
</dbReference>
<gene>
    <name evidence="6" type="ordered locus">Mboo_1449</name>
</gene>
<evidence type="ECO:0000313" key="6">
    <source>
        <dbReference type="EMBL" id="ABS55967.1"/>
    </source>
</evidence>
<accession>A7I8A6</accession>
<dbReference type="GO" id="GO:0051539">
    <property type="term" value="F:4 iron, 4 sulfur cluster binding"/>
    <property type="evidence" value="ECO:0007669"/>
    <property type="project" value="UniProtKB-KW"/>
</dbReference>
<dbReference type="HOGENOM" id="CLU_111491_0_0_2"/>
<dbReference type="InterPro" id="IPR019224">
    <property type="entry name" value="DUF2148"/>
</dbReference>
<evidence type="ECO:0000256" key="1">
    <source>
        <dbReference type="ARBA" id="ARBA00022485"/>
    </source>
</evidence>
<keyword evidence="2" id="KW-0479">Metal-binding</keyword>
<evidence type="ECO:0000259" key="5">
    <source>
        <dbReference type="PROSITE" id="PS51656"/>
    </source>
</evidence>
<dbReference type="EMBL" id="CP000780">
    <property type="protein sequence ID" value="ABS55967.1"/>
    <property type="molecule type" value="Genomic_DNA"/>
</dbReference>
<dbReference type="Pfam" id="PF09918">
    <property type="entry name" value="DUF2148"/>
    <property type="match status" value="1"/>
</dbReference>
<dbReference type="PANTHER" id="PTHR40101">
    <property type="entry name" value="CONSERVED PROTEIN"/>
    <property type="match status" value="1"/>
</dbReference>
<dbReference type="RefSeq" id="WP_012107002.1">
    <property type="nucleotide sequence ID" value="NC_009712.1"/>
</dbReference>
<name>A7I8A6_METB6</name>
<evidence type="ECO:0000256" key="4">
    <source>
        <dbReference type="ARBA" id="ARBA00023014"/>
    </source>
</evidence>
<dbReference type="PANTHER" id="PTHR40101:SF1">
    <property type="entry name" value="4FE-4S DOMAIN-CONTAINING PROTEIN"/>
    <property type="match status" value="1"/>
</dbReference>
<reference evidence="7" key="1">
    <citation type="journal article" date="2015" name="Microbiology">
        <title>Genome of Methanoregula boonei 6A8 reveals adaptations to oligotrophic peatland environments.</title>
        <authorList>
            <person name="Braeuer S."/>
            <person name="Cadillo-Quiroz H."/>
            <person name="Kyrpides N."/>
            <person name="Woyke T."/>
            <person name="Goodwin L."/>
            <person name="Detter C."/>
            <person name="Podell S."/>
            <person name="Yavitt J.B."/>
            <person name="Zinder S.H."/>
        </authorList>
    </citation>
    <scope>NUCLEOTIDE SEQUENCE [LARGE SCALE GENOMIC DNA]</scope>
    <source>
        <strain evidence="7">DSM 21154 / JCM 14090 / 6A8</strain>
    </source>
</reference>
<dbReference type="STRING" id="456442.Mboo_1449"/>
<dbReference type="Pfam" id="PF04060">
    <property type="entry name" value="FeS"/>
    <property type="match status" value="1"/>
</dbReference>
<dbReference type="Gene3D" id="1.10.15.40">
    <property type="entry name" value="Electron transport complex subunit B, putative Fe-S cluster"/>
    <property type="match status" value="1"/>
</dbReference>
<dbReference type="GO" id="GO:0046872">
    <property type="term" value="F:metal ion binding"/>
    <property type="evidence" value="ECO:0007669"/>
    <property type="project" value="UniProtKB-KW"/>
</dbReference>
<feature type="domain" description="4Fe-4S" evidence="5">
    <location>
        <begin position="63"/>
        <end position="135"/>
    </location>
</feature>
<evidence type="ECO:0000313" key="7">
    <source>
        <dbReference type="Proteomes" id="UP000002408"/>
    </source>
</evidence>
<keyword evidence="1" id="KW-0004">4Fe-4S</keyword>
<keyword evidence="3" id="KW-0408">Iron</keyword>